<dbReference type="PANTHER" id="PTHR38479:SF2">
    <property type="entry name" value="WINGED HELIX DNA-BINDING DOMAIN-CONTAINING PROTEIN"/>
    <property type="match status" value="1"/>
</dbReference>
<dbReference type="Pfam" id="PF06224">
    <property type="entry name" value="AlkZ-like"/>
    <property type="match status" value="1"/>
</dbReference>
<proteinExistence type="predicted"/>
<gene>
    <name evidence="1" type="ORF">Q0590_18070</name>
</gene>
<keyword evidence="1" id="KW-0238">DNA-binding</keyword>
<comment type="caution">
    <text evidence="1">The sequence shown here is derived from an EMBL/GenBank/DDBJ whole genome shotgun (WGS) entry which is preliminary data.</text>
</comment>
<name>A0ABT8R7V4_9BACT</name>
<organism evidence="1 2">
    <name type="scientific">Rhodocytophaga aerolata</name>
    <dbReference type="NCBI Taxonomy" id="455078"/>
    <lineage>
        <taxon>Bacteria</taxon>
        <taxon>Pseudomonadati</taxon>
        <taxon>Bacteroidota</taxon>
        <taxon>Cytophagia</taxon>
        <taxon>Cytophagales</taxon>
        <taxon>Rhodocytophagaceae</taxon>
        <taxon>Rhodocytophaga</taxon>
    </lineage>
</organism>
<dbReference type="PANTHER" id="PTHR38479">
    <property type="entry name" value="LMO0824 PROTEIN"/>
    <property type="match status" value="1"/>
</dbReference>
<dbReference type="Proteomes" id="UP001168528">
    <property type="component" value="Unassembled WGS sequence"/>
</dbReference>
<dbReference type="GO" id="GO:0003677">
    <property type="term" value="F:DNA binding"/>
    <property type="evidence" value="ECO:0007669"/>
    <property type="project" value="UniProtKB-KW"/>
</dbReference>
<accession>A0ABT8R7V4</accession>
<sequence>MTTAEIISFRLQNQQITRSVFTTPQQVVAWMGAMQAQEYAMARWAVGLRLPGSTDASVEAAFNRGDILRTHILRPTWHFVNPADIRWLLALTAPRVHQLNKPMYRKLELDATLCVRSKNILSKVLEGGKQLTREELGQSFKQYQLAAQGHRLAYLIMQAELDGLICSGARKGKQFTYALLDERVPPAKIYTREEALAELVKRYFASRCPATLQDFAYWSGLTVRDAREGVWMNKPYLVEEYIDGKAYIFSADLQAMESTMPATFLMPVYDEYGISYKNRSALLPSVDFPLEDIVFDRMIVVNGQIAGTWNRTIQKENVLIQLQLIQALNEYELKEVMNAVQRLAAFLDKKVSIEFING</sequence>
<evidence type="ECO:0000313" key="2">
    <source>
        <dbReference type="Proteomes" id="UP001168528"/>
    </source>
</evidence>
<protein>
    <submittedName>
        <fullName evidence="1">Winged helix DNA-binding domain-containing protein</fullName>
    </submittedName>
</protein>
<dbReference type="RefSeq" id="WP_302038987.1">
    <property type="nucleotide sequence ID" value="NZ_JAUKPO010000010.1"/>
</dbReference>
<dbReference type="InterPro" id="IPR009351">
    <property type="entry name" value="AlkZ-like"/>
</dbReference>
<reference evidence="1" key="1">
    <citation type="submission" date="2023-07" db="EMBL/GenBank/DDBJ databases">
        <title>The genome sequence of Rhodocytophaga aerolata KACC 12507.</title>
        <authorList>
            <person name="Zhang X."/>
        </authorList>
    </citation>
    <scope>NUCLEOTIDE SEQUENCE</scope>
    <source>
        <strain evidence="1">KACC 12507</strain>
    </source>
</reference>
<dbReference type="EMBL" id="JAUKPO010000010">
    <property type="protein sequence ID" value="MDO1448186.1"/>
    <property type="molecule type" value="Genomic_DNA"/>
</dbReference>
<keyword evidence="2" id="KW-1185">Reference proteome</keyword>
<evidence type="ECO:0000313" key="1">
    <source>
        <dbReference type="EMBL" id="MDO1448186.1"/>
    </source>
</evidence>